<evidence type="ECO:0000313" key="10">
    <source>
        <dbReference type="EMBL" id="MDF2096860.1"/>
    </source>
</evidence>
<feature type="transmembrane region" description="Helical" evidence="8">
    <location>
        <begin position="351"/>
        <end position="371"/>
    </location>
</feature>
<keyword evidence="4" id="KW-1003">Cell membrane</keyword>
<feature type="transmembrane region" description="Helical" evidence="8">
    <location>
        <begin position="259"/>
        <end position="278"/>
    </location>
</feature>
<name>A0ABT5YPG5_9PROT</name>
<accession>A0ABT5YPG5</accession>
<dbReference type="Proteomes" id="UP001215503">
    <property type="component" value="Unassembled WGS sequence"/>
</dbReference>
<feature type="transmembrane region" description="Helical" evidence="8">
    <location>
        <begin position="52"/>
        <end position="71"/>
    </location>
</feature>
<feature type="transmembrane region" description="Helical" evidence="8">
    <location>
        <begin position="83"/>
        <end position="102"/>
    </location>
</feature>
<keyword evidence="11" id="KW-1185">Reference proteome</keyword>
<keyword evidence="5 8" id="KW-0812">Transmembrane</keyword>
<proteinExistence type="inferred from homology"/>
<dbReference type="InterPro" id="IPR020846">
    <property type="entry name" value="MFS_dom"/>
</dbReference>
<dbReference type="PROSITE" id="PS50850">
    <property type="entry name" value="MFS"/>
    <property type="match status" value="1"/>
</dbReference>
<keyword evidence="7 8" id="KW-0472">Membrane</keyword>
<evidence type="ECO:0000256" key="1">
    <source>
        <dbReference type="ARBA" id="ARBA00004651"/>
    </source>
</evidence>
<dbReference type="InterPro" id="IPR036259">
    <property type="entry name" value="MFS_trans_sf"/>
</dbReference>
<feature type="transmembrane region" description="Helical" evidence="8">
    <location>
        <begin position="108"/>
        <end position="129"/>
    </location>
</feature>
<organism evidence="10 11">
    <name type="scientific">Aquibaculum arenosum</name>
    <dbReference type="NCBI Taxonomy" id="3032591"/>
    <lineage>
        <taxon>Bacteria</taxon>
        <taxon>Pseudomonadati</taxon>
        <taxon>Pseudomonadota</taxon>
        <taxon>Alphaproteobacteria</taxon>
        <taxon>Rhodospirillales</taxon>
        <taxon>Rhodovibrionaceae</taxon>
        <taxon>Aquibaculum</taxon>
    </lineage>
</organism>
<evidence type="ECO:0000256" key="7">
    <source>
        <dbReference type="ARBA" id="ARBA00023136"/>
    </source>
</evidence>
<dbReference type="EMBL" id="JARHUD010000007">
    <property type="protein sequence ID" value="MDF2096860.1"/>
    <property type="molecule type" value="Genomic_DNA"/>
</dbReference>
<feature type="transmembrane region" description="Helical" evidence="8">
    <location>
        <begin position="14"/>
        <end position="32"/>
    </location>
</feature>
<dbReference type="InterPro" id="IPR004812">
    <property type="entry name" value="Efflux_drug-R_Bcr/CmlA"/>
</dbReference>
<sequence length="405" mass="42555">MTSATPAPASRRRAVELIIILGAMTAFAPLSIDMYLPAFPTLQEAFDTTAGRIQLTLSSFFIAFASGQMLYGPLADRFGRKKPALFGLGLFVLTSIGCAFAATVEQLMVLRFLQALGAGGGVVVARAMVRDLFPPSEAVSVFSRLMLVIGIAPMLAPLLGGYLLIWFDWQAIFYFLALCGLLCALAVQFRLKESLQPHMAQSLSPRAIAIAYGRLLADRRFIGPALVGGLSIAGMFVYITASPFVFIEVLGLSPETYGWVFGLNAFGFIAASQVNARLGRRFGPDGVLSVSNLVLALVGLALILGGALGIGGRYGVFLPIIGYITCLGFIMPNTAALAMAPFGRNAGSASALLGTLQFGLAAAASAIAGTFSHETPAALSLMVAGLGFCGTLAYFLLCRKARPVV</sequence>
<feature type="transmembrane region" description="Helical" evidence="8">
    <location>
        <begin position="377"/>
        <end position="397"/>
    </location>
</feature>
<feature type="transmembrane region" description="Helical" evidence="8">
    <location>
        <begin position="290"/>
        <end position="310"/>
    </location>
</feature>
<feature type="transmembrane region" description="Helical" evidence="8">
    <location>
        <begin position="221"/>
        <end position="247"/>
    </location>
</feature>
<reference evidence="10 11" key="1">
    <citation type="submission" date="2023-03" db="EMBL/GenBank/DDBJ databases">
        <title>Fodinicurvata sp. CAU 1616 isolated from sea sendiment.</title>
        <authorList>
            <person name="Kim W."/>
        </authorList>
    </citation>
    <scope>NUCLEOTIDE SEQUENCE [LARGE SCALE GENOMIC DNA]</scope>
    <source>
        <strain evidence="10 11">CAU 1616</strain>
    </source>
</reference>
<evidence type="ECO:0000256" key="4">
    <source>
        <dbReference type="ARBA" id="ARBA00022475"/>
    </source>
</evidence>
<dbReference type="PANTHER" id="PTHR23502:SF132">
    <property type="entry name" value="POLYAMINE TRANSPORTER 2-RELATED"/>
    <property type="match status" value="1"/>
</dbReference>
<evidence type="ECO:0000313" key="11">
    <source>
        <dbReference type="Proteomes" id="UP001215503"/>
    </source>
</evidence>
<comment type="similarity">
    <text evidence="2 8">Belongs to the major facilitator superfamily. Bcr/CmlA family.</text>
</comment>
<dbReference type="NCBIfam" id="TIGR00710">
    <property type="entry name" value="efflux_Bcr_CflA"/>
    <property type="match status" value="1"/>
</dbReference>
<feature type="transmembrane region" description="Helical" evidence="8">
    <location>
        <begin position="141"/>
        <end position="165"/>
    </location>
</feature>
<keyword evidence="6 8" id="KW-1133">Transmembrane helix</keyword>
<dbReference type="NCBIfam" id="NF008314">
    <property type="entry name" value="PRK11102.1"/>
    <property type="match status" value="1"/>
</dbReference>
<dbReference type="InterPro" id="IPR011701">
    <property type="entry name" value="MFS"/>
</dbReference>
<evidence type="ECO:0000256" key="6">
    <source>
        <dbReference type="ARBA" id="ARBA00022989"/>
    </source>
</evidence>
<feature type="transmembrane region" description="Helical" evidence="8">
    <location>
        <begin position="316"/>
        <end position="339"/>
    </location>
</feature>
<dbReference type="Pfam" id="PF07690">
    <property type="entry name" value="MFS_1"/>
    <property type="match status" value="1"/>
</dbReference>
<comment type="caution">
    <text evidence="10">The sequence shown here is derived from an EMBL/GenBank/DDBJ whole genome shotgun (WGS) entry which is preliminary data.</text>
</comment>
<evidence type="ECO:0000256" key="8">
    <source>
        <dbReference type="RuleBase" id="RU365088"/>
    </source>
</evidence>
<feature type="domain" description="Major facilitator superfamily (MFS) profile" evidence="9">
    <location>
        <begin position="17"/>
        <end position="402"/>
    </location>
</feature>
<keyword evidence="3 8" id="KW-0813">Transport</keyword>
<evidence type="ECO:0000256" key="3">
    <source>
        <dbReference type="ARBA" id="ARBA00022448"/>
    </source>
</evidence>
<feature type="transmembrane region" description="Helical" evidence="8">
    <location>
        <begin position="171"/>
        <end position="191"/>
    </location>
</feature>
<evidence type="ECO:0000256" key="2">
    <source>
        <dbReference type="ARBA" id="ARBA00006236"/>
    </source>
</evidence>
<evidence type="ECO:0000256" key="5">
    <source>
        <dbReference type="ARBA" id="ARBA00022692"/>
    </source>
</evidence>
<dbReference type="PANTHER" id="PTHR23502">
    <property type="entry name" value="MAJOR FACILITATOR SUPERFAMILY"/>
    <property type="match status" value="1"/>
</dbReference>
<evidence type="ECO:0000259" key="9">
    <source>
        <dbReference type="PROSITE" id="PS50850"/>
    </source>
</evidence>
<keyword evidence="8" id="KW-0997">Cell inner membrane</keyword>
<dbReference type="CDD" id="cd17320">
    <property type="entry name" value="MFS_MdfA_MDR_like"/>
    <property type="match status" value="1"/>
</dbReference>
<dbReference type="SUPFAM" id="SSF103473">
    <property type="entry name" value="MFS general substrate transporter"/>
    <property type="match status" value="1"/>
</dbReference>
<dbReference type="RefSeq" id="WP_275823619.1">
    <property type="nucleotide sequence ID" value="NZ_JARHUD010000007.1"/>
</dbReference>
<gene>
    <name evidence="10" type="ORF">P2G67_12835</name>
</gene>
<dbReference type="Gene3D" id="1.20.1720.10">
    <property type="entry name" value="Multidrug resistance protein D"/>
    <property type="match status" value="1"/>
</dbReference>
<protein>
    <recommendedName>
        <fullName evidence="8">Bcr/CflA family efflux transporter</fullName>
    </recommendedName>
</protein>
<comment type="subcellular location">
    <subcellularLocation>
        <location evidence="8">Cell inner membrane</location>
        <topology evidence="8">Multi-pass membrane protein</topology>
    </subcellularLocation>
    <subcellularLocation>
        <location evidence="1">Cell membrane</location>
        <topology evidence="1">Multi-pass membrane protein</topology>
    </subcellularLocation>
</comment>